<dbReference type="Gene3D" id="2.60.120.10">
    <property type="entry name" value="Jelly Rolls"/>
    <property type="match status" value="1"/>
</dbReference>
<dbReference type="Pfam" id="PF00027">
    <property type="entry name" value="cNMP_binding"/>
    <property type="match status" value="1"/>
</dbReference>
<dbReference type="InterPro" id="IPR014710">
    <property type="entry name" value="RmlC-like_jellyroll"/>
</dbReference>
<name>A0A1I1B7C4_9BACT</name>
<protein>
    <submittedName>
        <fullName evidence="2">cAMP-binding domain of CRP or a regulatory subunit of cAMP-dependent protein kinases</fullName>
    </submittedName>
</protein>
<dbReference type="EMBL" id="FOKK01000011">
    <property type="protein sequence ID" value="SFB46244.1"/>
    <property type="molecule type" value="Genomic_DNA"/>
</dbReference>
<evidence type="ECO:0000259" key="1">
    <source>
        <dbReference type="PROSITE" id="PS50042"/>
    </source>
</evidence>
<keyword evidence="3" id="KW-1185">Reference proteome</keyword>
<dbReference type="InterPro" id="IPR018490">
    <property type="entry name" value="cNMP-bd_dom_sf"/>
</dbReference>
<evidence type="ECO:0000313" key="2">
    <source>
        <dbReference type="EMBL" id="SFB46244.1"/>
    </source>
</evidence>
<keyword evidence="2" id="KW-0808">Transferase</keyword>
<dbReference type="STRING" id="237018.SAMN04489723_11199"/>
<dbReference type="CDD" id="cd00038">
    <property type="entry name" value="CAP_ED"/>
    <property type="match status" value="1"/>
</dbReference>
<dbReference type="InterPro" id="IPR000595">
    <property type="entry name" value="cNMP-bd_dom"/>
</dbReference>
<sequence length="209" mass="23939">MIILIILKPKLPVVLDNFKLYLSEKSDLTEAAIDKILKEVRVESIQKGEFLLSAGDVCKHAFFTEKGLLRAFTVDESGKEHIIQFAPENWLISDRSSIYFNAPSDLFIEAIENSTVIFISTEFMGVVSEMSSKFRKANDRALQSHIRQLQHRINQLLGATAEERYLTFIQKYPDLLLRVPLWMIASYLGITPESLSRVRKDLAKKNFKS</sequence>
<dbReference type="SUPFAM" id="SSF51206">
    <property type="entry name" value="cAMP-binding domain-like"/>
    <property type="match status" value="1"/>
</dbReference>
<dbReference type="AlphaFoldDB" id="A0A1I1B7C4"/>
<gene>
    <name evidence="2" type="ORF">SAMN04489723_11199</name>
</gene>
<evidence type="ECO:0000313" key="3">
    <source>
        <dbReference type="Proteomes" id="UP000198790"/>
    </source>
</evidence>
<organism evidence="2 3">
    <name type="scientific">Algoriphagus aquimarinus</name>
    <dbReference type="NCBI Taxonomy" id="237018"/>
    <lineage>
        <taxon>Bacteria</taxon>
        <taxon>Pseudomonadati</taxon>
        <taxon>Bacteroidota</taxon>
        <taxon>Cytophagia</taxon>
        <taxon>Cytophagales</taxon>
        <taxon>Cyclobacteriaceae</taxon>
        <taxon>Algoriphagus</taxon>
    </lineage>
</organism>
<dbReference type="PROSITE" id="PS50042">
    <property type="entry name" value="CNMP_BINDING_3"/>
    <property type="match status" value="1"/>
</dbReference>
<keyword evidence="2" id="KW-0418">Kinase</keyword>
<accession>A0A1I1B7C4</accession>
<proteinExistence type="predicted"/>
<dbReference type="GO" id="GO:0016301">
    <property type="term" value="F:kinase activity"/>
    <property type="evidence" value="ECO:0007669"/>
    <property type="project" value="UniProtKB-KW"/>
</dbReference>
<dbReference type="Proteomes" id="UP000198790">
    <property type="component" value="Unassembled WGS sequence"/>
</dbReference>
<reference evidence="2 3" key="1">
    <citation type="submission" date="2016-10" db="EMBL/GenBank/DDBJ databases">
        <authorList>
            <person name="de Groot N.N."/>
        </authorList>
    </citation>
    <scope>NUCLEOTIDE SEQUENCE [LARGE SCALE GENOMIC DNA]</scope>
    <source>
        <strain evidence="2 3">DSM 23399</strain>
    </source>
</reference>
<feature type="domain" description="Cyclic nucleotide-binding" evidence="1">
    <location>
        <begin position="26"/>
        <end position="120"/>
    </location>
</feature>